<sequence>MQQLHSYLSGAWVYGQGEAREIRHAVTGEALYQVCSDGLPLAASLSYARSHGGPALAHMTFQQRAQMLKAVAKTPAGA</sequence>
<protein>
    <submittedName>
        <fullName evidence="2">3,4-dehydroadipyl-CoA semialdehyde dehydrogenase</fullName>
        <ecNumber evidence="2">1.2.1.77</ecNumber>
    </submittedName>
</protein>
<dbReference type="GO" id="GO:0016491">
    <property type="term" value="F:oxidoreductase activity"/>
    <property type="evidence" value="ECO:0007669"/>
    <property type="project" value="UniProtKB-KW"/>
</dbReference>
<proteinExistence type="predicted"/>
<dbReference type="Gene3D" id="3.40.605.10">
    <property type="entry name" value="Aldehyde Dehydrogenase, Chain A, domain 1"/>
    <property type="match status" value="1"/>
</dbReference>
<name>A0A379Z632_SERMA</name>
<dbReference type="EC" id="1.2.1.77" evidence="2"/>
<evidence type="ECO:0000313" key="2">
    <source>
        <dbReference type="EMBL" id="SUI56223.1"/>
    </source>
</evidence>
<organism evidence="2 3">
    <name type="scientific">Serratia marcescens</name>
    <dbReference type="NCBI Taxonomy" id="615"/>
    <lineage>
        <taxon>Bacteria</taxon>
        <taxon>Pseudomonadati</taxon>
        <taxon>Pseudomonadota</taxon>
        <taxon>Gammaproteobacteria</taxon>
        <taxon>Enterobacterales</taxon>
        <taxon>Yersiniaceae</taxon>
        <taxon>Serratia</taxon>
    </lineage>
</organism>
<dbReference type="InterPro" id="IPR016161">
    <property type="entry name" value="Ald_DH/histidinol_DH"/>
</dbReference>
<dbReference type="InterPro" id="IPR016162">
    <property type="entry name" value="Ald_DH_N"/>
</dbReference>
<evidence type="ECO:0000313" key="3">
    <source>
        <dbReference type="Proteomes" id="UP000254765"/>
    </source>
</evidence>
<dbReference type="EMBL" id="UGYK01000002">
    <property type="protein sequence ID" value="SUI56223.1"/>
    <property type="molecule type" value="Genomic_DNA"/>
</dbReference>
<accession>A0A379Z632</accession>
<dbReference type="SUPFAM" id="SSF53720">
    <property type="entry name" value="ALDH-like"/>
    <property type="match status" value="1"/>
</dbReference>
<reference evidence="2 3" key="1">
    <citation type="submission" date="2018-06" db="EMBL/GenBank/DDBJ databases">
        <authorList>
            <consortium name="Pathogen Informatics"/>
            <person name="Doyle S."/>
        </authorList>
    </citation>
    <scope>NUCLEOTIDE SEQUENCE [LARGE SCALE GENOMIC DNA]</scope>
    <source>
        <strain evidence="2 3">NCTC10211</strain>
    </source>
</reference>
<keyword evidence="1 2" id="KW-0560">Oxidoreductase</keyword>
<dbReference type="AlphaFoldDB" id="A0A379Z632"/>
<evidence type="ECO:0000256" key="1">
    <source>
        <dbReference type="ARBA" id="ARBA00023002"/>
    </source>
</evidence>
<gene>
    <name evidence="2" type="primary">boxD_1</name>
    <name evidence="2" type="ORF">NCTC10211_03190</name>
</gene>
<dbReference type="Proteomes" id="UP000254765">
    <property type="component" value="Unassembled WGS sequence"/>
</dbReference>